<gene>
    <name evidence="3" type="ORF">J5N97_002452</name>
</gene>
<dbReference type="AlphaFoldDB" id="A0A9D5D290"/>
<organism evidence="3 4">
    <name type="scientific">Dioscorea zingiberensis</name>
    <dbReference type="NCBI Taxonomy" id="325984"/>
    <lineage>
        <taxon>Eukaryota</taxon>
        <taxon>Viridiplantae</taxon>
        <taxon>Streptophyta</taxon>
        <taxon>Embryophyta</taxon>
        <taxon>Tracheophyta</taxon>
        <taxon>Spermatophyta</taxon>
        <taxon>Magnoliopsida</taxon>
        <taxon>Liliopsida</taxon>
        <taxon>Dioscoreales</taxon>
        <taxon>Dioscoreaceae</taxon>
        <taxon>Dioscorea</taxon>
    </lineage>
</organism>
<evidence type="ECO:0000256" key="1">
    <source>
        <dbReference type="SAM" id="MobiDB-lite"/>
    </source>
</evidence>
<dbReference type="PANTHER" id="PTHR26312:SF132">
    <property type="entry name" value="OS01G0855200 PROTEIN"/>
    <property type="match status" value="1"/>
</dbReference>
<name>A0A9D5D290_9LILI</name>
<protein>
    <submittedName>
        <fullName evidence="3">Uncharacterized protein</fullName>
    </submittedName>
</protein>
<keyword evidence="2" id="KW-0472">Membrane</keyword>
<keyword evidence="2" id="KW-0812">Transmembrane</keyword>
<reference evidence="3" key="2">
    <citation type="journal article" date="2022" name="Hortic Res">
        <title>The genome of Dioscorea zingiberensis sheds light on the biosynthesis, origin and evolution of the medicinally important diosgenin saponins.</title>
        <authorList>
            <person name="Li Y."/>
            <person name="Tan C."/>
            <person name="Li Z."/>
            <person name="Guo J."/>
            <person name="Li S."/>
            <person name="Chen X."/>
            <person name="Wang C."/>
            <person name="Dai X."/>
            <person name="Yang H."/>
            <person name="Song W."/>
            <person name="Hou L."/>
            <person name="Xu J."/>
            <person name="Tong Z."/>
            <person name="Xu A."/>
            <person name="Yuan X."/>
            <person name="Wang W."/>
            <person name="Yang Q."/>
            <person name="Chen L."/>
            <person name="Sun Z."/>
            <person name="Wang K."/>
            <person name="Pan B."/>
            <person name="Chen J."/>
            <person name="Bao Y."/>
            <person name="Liu F."/>
            <person name="Qi X."/>
            <person name="Gang D.R."/>
            <person name="Wen J."/>
            <person name="Li J."/>
        </authorList>
    </citation>
    <scope>NUCLEOTIDE SEQUENCE</scope>
    <source>
        <strain evidence="3">Dzin_1.0</strain>
    </source>
</reference>
<dbReference type="Gene3D" id="1.25.40.10">
    <property type="entry name" value="Tetratricopeptide repeat domain"/>
    <property type="match status" value="1"/>
</dbReference>
<dbReference type="PANTHER" id="PTHR26312">
    <property type="entry name" value="TETRATRICOPEPTIDE REPEAT PROTEIN 5"/>
    <property type="match status" value="1"/>
</dbReference>
<dbReference type="InterPro" id="IPR011990">
    <property type="entry name" value="TPR-like_helical_dom_sf"/>
</dbReference>
<accession>A0A9D5D290</accession>
<dbReference type="Proteomes" id="UP001085076">
    <property type="component" value="Miscellaneous, Linkage group lg01"/>
</dbReference>
<evidence type="ECO:0000313" key="4">
    <source>
        <dbReference type="Proteomes" id="UP001085076"/>
    </source>
</evidence>
<evidence type="ECO:0000256" key="2">
    <source>
        <dbReference type="SAM" id="Phobius"/>
    </source>
</evidence>
<feature type="region of interest" description="Disordered" evidence="1">
    <location>
        <begin position="286"/>
        <end position="365"/>
    </location>
</feature>
<evidence type="ECO:0000313" key="3">
    <source>
        <dbReference type="EMBL" id="KAJ0984096.1"/>
    </source>
</evidence>
<sequence>MAVKVGQAACLQPWLSRVASSPPHAFALASLAPSPASNSSALAYHVIIRPDHHCSPFAGGLWSRSRSRSRRRKENSLRTAVTASLDSLAGDNDDEEEVFIRRLLELAPEMKLDNGNEQDVASSSSAEASQWLGIQPEPPDWPDIVPACVERNANSVGLPLSLRIIKRKKKWGEELTEAGESAGSSVKKAFSSMVFIVRELQSHALQMRQLLSYQNLEGILDRVRREMHASFVWLFQQVFSCTPTLMLSLMILLANYSVYSMGLNPAIAAAPSQTTSSSLSVTHFNEQRQRPGFGPSPTIKTTTSSFSGKTASVGGGGGGKVKPVAGSTDDGRPDGHSSSSSSSIYNPRTSTPSPTPEQSVVQEEDEQVLWTRVVQAASRMQGSLRDEALMDPEILQRLVSPVTVELEPDQHSDHFQAELMYQQALSHDPENTLLLCNFAQFLYLVLHDHDRAEYYFKRAVRIKPPDAEAFDKYASFLWLVRKDLNAAEETYLEAIAADPGNAVYASNYAHFLWNTGGEDTCYPLDGPEAS</sequence>
<proteinExistence type="predicted"/>
<comment type="caution">
    <text evidence="3">The sequence shown here is derived from an EMBL/GenBank/DDBJ whole genome shotgun (WGS) entry which is preliminary data.</text>
</comment>
<dbReference type="EMBL" id="JAGGNH010000001">
    <property type="protein sequence ID" value="KAJ0984096.1"/>
    <property type="molecule type" value="Genomic_DNA"/>
</dbReference>
<reference evidence="3" key="1">
    <citation type="submission" date="2021-03" db="EMBL/GenBank/DDBJ databases">
        <authorList>
            <person name="Li Z."/>
            <person name="Yang C."/>
        </authorList>
    </citation>
    <scope>NUCLEOTIDE SEQUENCE</scope>
    <source>
        <strain evidence="3">Dzin_1.0</strain>
        <tissue evidence="3">Leaf</tissue>
    </source>
</reference>
<keyword evidence="2" id="KW-1133">Transmembrane helix</keyword>
<feature type="transmembrane region" description="Helical" evidence="2">
    <location>
        <begin position="231"/>
        <end position="254"/>
    </location>
</feature>
<keyword evidence="4" id="KW-1185">Reference proteome</keyword>
<dbReference type="SUPFAM" id="SSF48452">
    <property type="entry name" value="TPR-like"/>
    <property type="match status" value="1"/>
</dbReference>
<dbReference type="OrthoDB" id="1924189at2759"/>